<dbReference type="InterPro" id="IPR025444">
    <property type="entry name" value="Monooxy_af470"/>
</dbReference>
<dbReference type="RefSeq" id="WP_006593930.1">
    <property type="nucleotide sequence ID" value="NZ_BAHD01000066.1"/>
</dbReference>
<keyword evidence="2" id="KW-1185">Reference proteome</keyword>
<reference evidence="1 2" key="1">
    <citation type="submission" date="2012-08" db="EMBL/GenBank/DDBJ databases">
        <title>Whole genome shotgun sequence of Kineosphaera limosa NBRC 100340.</title>
        <authorList>
            <person name="Yoshida I."/>
            <person name="Isaki S."/>
            <person name="Hosoyama A."/>
            <person name="Tsuchikane K."/>
            <person name="Katsumata H."/>
            <person name="Ando Y."/>
            <person name="Ohji S."/>
            <person name="Hamada M."/>
            <person name="Tamura T."/>
            <person name="Yamazoe A."/>
            <person name="Yamazaki S."/>
            <person name="Fujita N."/>
        </authorList>
    </citation>
    <scope>NUCLEOTIDE SEQUENCE [LARGE SCALE GENOMIC DNA]</scope>
    <source>
        <strain evidence="1 2">NBRC 100340</strain>
    </source>
</reference>
<organism evidence="1 2">
    <name type="scientific">Kineosphaera limosa NBRC 100340</name>
    <dbReference type="NCBI Taxonomy" id="1184609"/>
    <lineage>
        <taxon>Bacteria</taxon>
        <taxon>Bacillati</taxon>
        <taxon>Actinomycetota</taxon>
        <taxon>Actinomycetes</taxon>
        <taxon>Micrococcales</taxon>
        <taxon>Dermatophilaceae</taxon>
        <taxon>Kineosphaera</taxon>
    </lineage>
</organism>
<dbReference type="EMBL" id="BAHD01000066">
    <property type="protein sequence ID" value="GAB97398.1"/>
    <property type="molecule type" value="Genomic_DNA"/>
</dbReference>
<protein>
    <recommendedName>
        <fullName evidence="3">DUF4188 domain-containing protein</fullName>
    </recommendedName>
</protein>
<dbReference type="Pfam" id="PF13826">
    <property type="entry name" value="Monooxy_af470-like"/>
    <property type="match status" value="1"/>
</dbReference>
<comment type="caution">
    <text evidence="1">The sequence shown here is derived from an EMBL/GenBank/DDBJ whole genome shotgun (WGS) entry which is preliminary data.</text>
</comment>
<evidence type="ECO:0000313" key="1">
    <source>
        <dbReference type="EMBL" id="GAB97398.1"/>
    </source>
</evidence>
<evidence type="ECO:0000313" key="2">
    <source>
        <dbReference type="Proteomes" id="UP000008366"/>
    </source>
</evidence>
<proteinExistence type="predicted"/>
<dbReference type="OrthoDB" id="7566033at2"/>
<dbReference type="eggNOG" id="ENOG5030N64">
    <property type="taxonomic scope" value="Bacteria"/>
</dbReference>
<dbReference type="Proteomes" id="UP000008366">
    <property type="component" value="Unassembled WGS sequence"/>
</dbReference>
<dbReference type="AlphaFoldDB" id="K6VMG0"/>
<accession>K6VMG0</accession>
<gene>
    <name evidence="1" type="ORF">KILIM_066_00390</name>
</gene>
<sequence>MQGQTHAHEGDLVVFHIGMTIRKPHRPDLWLPVFAAMPKMLAELHRNKAQAARGEADDLGFLGADTLFGGKGPWVVQYWRSVEHLYAYAHLRDHAHVPAWRAFNNAARRHPGAVGIWHETYVVPAGGVETFYGNGAGVGLGAATGLVEATRRGRGARERLGGRLATAS</sequence>
<name>K6VMG0_9MICO</name>
<evidence type="ECO:0008006" key="3">
    <source>
        <dbReference type="Google" id="ProtNLM"/>
    </source>
</evidence>
<dbReference type="STRING" id="1184609.KILIM_066_00390"/>